<protein>
    <recommendedName>
        <fullName evidence="1">Formyl transferase N-terminal domain-containing protein</fullName>
    </recommendedName>
</protein>
<dbReference type="GO" id="GO:0005829">
    <property type="term" value="C:cytosol"/>
    <property type="evidence" value="ECO:0007669"/>
    <property type="project" value="TreeGrafter"/>
</dbReference>
<feature type="domain" description="Formyl transferase N-terminal" evidence="1">
    <location>
        <begin position="67"/>
        <end position="185"/>
    </location>
</feature>
<accession>A0AA97FCB8</accession>
<dbReference type="InterPro" id="IPR002376">
    <property type="entry name" value="Formyl_transf_N"/>
</dbReference>
<proteinExistence type="predicted"/>
<reference evidence="2 3" key="1">
    <citation type="submission" date="2019-09" db="EMBL/GenBank/DDBJ databases">
        <title>The complete genome of Methanoplanus sp. FWC-SCC4.</title>
        <authorList>
            <person name="Chen S.-C."/>
            <person name="Zhou Y.-Z."/>
            <person name="Lai M.-C."/>
        </authorList>
    </citation>
    <scope>NUCLEOTIDE SEQUENCE [LARGE SCALE GENOMIC DNA]</scope>
    <source>
        <strain evidence="2 3">FWC-SCC4</strain>
    </source>
</reference>
<dbReference type="AlphaFoldDB" id="A0AA97FCB8"/>
<evidence type="ECO:0000313" key="3">
    <source>
        <dbReference type="Proteomes" id="UP001301797"/>
    </source>
</evidence>
<dbReference type="SUPFAM" id="SSF53328">
    <property type="entry name" value="Formyltransferase"/>
    <property type="match status" value="1"/>
</dbReference>
<dbReference type="RefSeq" id="WP_317135756.1">
    <property type="nucleotide sequence ID" value="NZ_CP043875.1"/>
</dbReference>
<dbReference type="Gene3D" id="3.40.50.12230">
    <property type="match status" value="1"/>
</dbReference>
<organism evidence="2 3">
    <name type="scientific">Methanochimaera problematica</name>
    <dbReference type="NCBI Taxonomy" id="2609417"/>
    <lineage>
        <taxon>Archaea</taxon>
        <taxon>Methanobacteriati</taxon>
        <taxon>Methanobacteriota</taxon>
        <taxon>Stenosarchaea group</taxon>
        <taxon>Methanomicrobia</taxon>
        <taxon>Methanomicrobiales</taxon>
        <taxon>Methanomicrobiaceae</taxon>
        <taxon>Methanochimaera</taxon>
    </lineage>
</organism>
<sequence length="306" mass="35576">MGTKWSITSCECLSKLISSDFNILIVVSGKEKGYFLPLLRDLYRGIHLRNKDNLKKISRQNSISYIEINDVNSLSFIDFMNSFNPDIIFCCIFDQILKKNLINVPNFGAVNYHPSLLPDYRGADPYFWVIKNGENETGVTIHYIDERPDTGDIILQKKHILREGEDISELRRALSTIGSDLAIDALNNIFKDNVVRVRQDIEGKEAPEPKMSDYIIDNTASVKQIYHFIRGVKSLGPIFKFNDEIYFVKDSKRYELYTHNMFPKYEIIDNNLFYYGVDGMVLMNIESKVDQFLKKIICRYIYQQLV</sequence>
<dbReference type="EMBL" id="CP043875">
    <property type="protein sequence ID" value="WOF16344.1"/>
    <property type="molecule type" value="Genomic_DNA"/>
</dbReference>
<name>A0AA97FCB8_9EURY</name>
<dbReference type="PANTHER" id="PTHR11138">
    <property type="entry name" value="METHIONYL-TRNA FORMYLTRANSFERASE"/>
    <property type="match status" value="1"/>
</dbReference>
<dbReference type="InterPro" id="IPR036477">
    <property type="entry name" value="Formyl_transf_N_sf"/>
</dbReference>
<dbReference type="KEGG" id="mefw:F1737_06250"/>
<gene>
    <name evidence="2" type="ORF">F1737_06250</name>
</gene>
<dbReference type="GO" id="GO:0004479">
    <property type="term" value="F:methionyl-tRNA formyltransferase activity"/>
    <property type="evidence" value="ECO:0007669"/>
    <property type="project" value="TreeGrafter"/>
</dbReference>
<dbReference type="Pfam" id="PF00551">
    <property type="entry name" value="Formyl_trans_N"/>
    <property type="match status" value="1"/>
</dbReference>
<evidence type="ECO:0000313" key="2">
    <source>
        <dbReference type="EMBL" id="WOF16344.1"/>
    </source>
</evidence>
<dbReference type="GeneID" id="85229764"/>
<evidence type="ECO:0000259" key="1">
    <source>
        <dbReference type="Pfam" id="PF00551"/>
    </source>
</evidence>
<dbReference type="Proteomes" id="UP001301797">
    <property type="component" value="Chromosome"/>
</dbReference>
<dbReference type="PANTHER" id="PTHR11138:SF5">
    <property type="entry name" value="METHIONYL-TRNA FORMYLTRANSFERASE, MITOCHONDRIAL"/>
    <property type="match status" value="1"/>
</dbReference>
<keyword evidence="3" id="KW-1185">Reference proteome</keyword>